<evidence type="ECO:0000313" key="1">
    <source>
        <dbReference type="EMBL" id="KKU61213.1"/>
    </source>
</evidence>
<dbReference type="Proteomes" id="UP000033860">
    <property type="component" value="Unassembled WGS sequence"/>
</dbReference>
<comment type="caution">
    <text evidence="1">The sequence shown here is derived from an EMBL/GenBank/DDBJ whole genome shotgun (WGS) entry which is preliminary data.</text>
</comment>
<gene>
    <name evidence="1" type="ORF">UX85_C0004G0135</name>
</gene>
<protein>
    <recommendedName>
        <fullName evidence="3">Cytidylate kinase</fullName>
    </recommendedName>
</protein>
<dbReference type="Pfam" id="PF13189">
    <property type="entry name" value="Cytidylate_kin2"/>
    <property type="match status" value="1"/>
</dbReference>
<proteinExistence type="predicted"/>
<name>A0A0G1U4I5_9BACT</name>
<dbReference type="AlphaFoldDB" id="A0A0G1U4I5"/>
<accession>A0A0G1U4I5</accession>
<evidence type="ECO:0000313" key="2">
    <source>
        <dbReference type="Proteomes" id="UP000033860"/>
    </source>
</evidence>
<evidence type="ECO:0008006" key="3">
    <source>
        <dbReference type="Google" id="ProtNLM"/>
    </source>
</evidence>
<organism evidence="1 2">
    <name type="scientific">Candidatus Beckwithbacteria bacterium GW2011_GWB1_47_15</name>
    <dbReference type="NCBI Taxonomy" id="1618371"/>
    <lineage>
        <taxon>Bacteria</taxon>
        <taxon>Candidatus Beckwithiibacteriota</taxon>
    </lineage>
</organism>
<reference evidence="1 2" key="1">
    <citation type="journal article" date="2015" name="Nature">
        <title>rRNA introns, odd ribosomes, and small enigmatic genomes across a large radiation of phyla.</title>
        <authorList>
            <person name="Brown C.T."/>
            <person name="Hug L.A."/>
            <person name="Thomas B.C."/>
            <person name="Sharon I."/>
            <person name="Castelle C.J."/>
            <person name="Singh A."/>
            <person name="Wilkins M.J."/>
            <person name="Williams K.H."/>
            <person name="Banfield J.F."/>
        </authorList>
    </citation>
    <scope>NUCLEOTIDE SEQUENCE [LARGE SCALE GENOMIC DNA]</scope>
</reference>
<dbReference type="Gene3D" id="3.40.50.300">
    <property type="entry name" value="P-loop containing nucleotide triphosphate hydrolases"/>
    <property type="match status" value="1"/>
</dbReference>
<sequence length="164" mass="19559">MRRYAVKRGLYDQRKRAHHSAAVYSGKFDRRVDYRQRETLQKKEGKILDSWLSGFMAQGLVKVLKILVFCNKDSLRVDRLVNRDNTSVEEAKKHMFERERDNFSKWSRMYKKEWDEWLPAKTRGARKGNWLNFHHPGLYDLVIDTYAVSKEKSLKLTLDALGYK</sequence>
<dbReference type="EMBL" id="LCNT01000004">
    <property type="protein sequence ID" value="KKU61213.1"/>
    <property type="molecule type" value="Genomic_DNA"/>
</dbReference>
<dbReference type="InterPro" id="IPR027417">
    <property type="entry name" value="P-loop_NTPase"/>
</dbReference>